<comment type="caution">
    <text evidence="3">The sequence shown here is derived from an EMBL/GenBank/DDBJ whole genome shotgun (WGS) entry which is preliminary data.</text>
</comment>
<evidence type="ECO:0000313" key="3">
    <source>
        <dbReference type="EMBL" id="PPJ75622.1"/>
    </source>
</evidence>
<dbReference type="Proteomes" id="UP000238153">
    <property type="component" value="Unassembled WGS sequence"/>
</dbReference>
<dbReference type="STRING" id="1283.ShL2_02186"/>
<dbReference type="Gene3D" id="3.40.630.30">
    <property type="match status" value="1"/>
</dbReference>
<dbReference type="RefSeq" id="WP_016930869.1">
    <property type="nucleotide sequence ID" value="NZ_CAJCFW010000038.1"/>
</dbReference>
<dbReference type="PROSITE" id="PS51186">
    <property type="entry name" value="GNAT"/>
    <property type="match status" value="1"/>
</dbReference>
<keyword evidence="5" id="KW-1185">Reference proteome</keyword>
<sequence length="158" mass="18364">MFKVREATPNDVVAIRDVATKAWYNTYLNIYAASTINELLAASYNEQHLKKRLEEQLFLVAEDNDEIIGFANFIYGKELYLSAHYVHPESQHKGYGSSLLKKGLEQFDGKYDAVFLEVDNKNKDAIQYYQNNDFEIVRSYQPEMYGEQLDLALMKRSI</sequence>
<dbReference type="InterPro" id="IPR000182">
    <property type="entry name" value="GNAT_dom"/>
</dbReference>
<dbReference type="GO" id="GO:0016747">
    <property type="term" value="F:acyltransferase activity, transferring groups other than amino-acyl groups"/>
    <property type="evidence" value="ECO:0007669"/>
    <property type="project" value="InterPro"/>
</dbReference>
<reference evidence="2 5" key="2">
    <citation type="submission" date="2023-08" db="EMBL/GenBank/DDBJ databases">
        <title>Genomic surveillance of Staphylococcus haemolyticus neonatal outbreak in southern France.</title>
        <authorList>
            <person name="Magnan C."/>
            <person name="Morsli M."/>
            <person name="Thiery B."/>
            <person name="Salipante F."/>
            <person name="Attar J."/>
            <person name="Massimo D.M."/>
            <person name="Ory J."/>
            <person name="Pantel A."/>
            <person name="Lavigne J.-P."/>
        </authorList>
    </citation>
    <scope>NUCLEOTIDE SEQUENCE [LARGE SCALE GENOMIC DNA]</scope>
    <source>
        <strain evidence="2 5">NSH026</strain>
    </source>
</reference>
<gene>
    <name evidence="3" type="ORF">CV019_05385</name>
    <name evidence="2" type="ORF">RO950_11810</name>
</gene>
<protein>
    <submittedName>
        <fullName evidence="2 3">N-acetyltransferase</fullName>
    </submittedName>
</protein>
<dbReference type="EMBL" id="PGWX01000255">
    <property type="protein sequence ID" value="PPJ75622.1"/>
    <property type="molecule type" value="Genomic_DNA"/>
</dbReference>
<keyword evidence="3" id="KW-0808">Transferase</keyword>
<name>A0A2A1K9M4_STAHA</name>
<dbReference type="SUPFAM" id="SSF55729">
    <property type="entry name" value="Acyl-CoA N-acyltransferases (Nat)"/>
    <property type="match status" value="1"/>
</dbReference>
<dbReference type="EMBL" id="JAVSOO010000045">
    <property type="protein sequence ID" value="MDT4287654.1"/>
    <property type="molecule type" value="Genomic_DNA"/>
</dbReference>
<evidence type="ECO:0000259" key="1">
    <source>
        <dbReference type="PROSITE" id="PS51186"/>
    </source>
</evidence>
<dbReference type="InterPro" id="IPR016181">
    <property type="entry name" value="Acyl_CoA_acyltransferase"/>
</dbReference>
<dbReference type="InterPro" id="IPR050276">
    <property type="entry name" value="MshD_Acetyltransferase"/>
</dbReference>
<dbReference type="CDD" id="cd04301">
    <property type="entry name" value="NAT_SF"/>
    <property type="match status" value="1"/>
</dbReference>
<accession>A0A2A1K9M4</accession>
<evidence type="ECO:0000313" key="5">
    <source>
        <dbReference type="Proteomes" id="UP001269271"/>
    </source>
</evidence>
<feature type="domain" description="N-acetyltransferase" evidence="1">
    <location>
        <begin position="2"/>
        <end position="152"/>
    </location>
</feature>
<dbReference type="KEGG" id="shh:ShL2_02186"/>
<evidence type="ECO:0000313" key="4">
    <source>
        <dbReference type="Proteomes" id="UP000238153"/>
    </source>
</evidence>
<evidence type="ECO:0000313" key="2">
    <source>
        <dbReference type="EMBL" id="MDT4287654.1"/>
    </source>
</evidence>
<dbReference type="Proteomes" id="UP001269271">
    <property type="component" value="Unassembled WGS sequence"/>
</dbReference>
<dbReference type="AlphaFoldDB" id="A0A2A1K9M4"/>
<dbReference type="Pfam" id="PF00583">
    <property type="entry name" value="Acetyltransf_1"/>
    <property type="match status" value="1"/>
</dbReference>
<proteinExistence type="predicted"/>
<dbReference type="PANTHER" id="PTHR43617">
    <property type="entry name" value="L-AMINO ACID N-ACETYLTRANSFERASE"/>
    <property type="match status" value="1"/>
</dbReference>
<dbReference type="PANTHER" id="PTHR43617:SF22">
    <property type="entry name" value="L-AMINO ACID N-ACETYLTRANSFERASE AAAT"/>
    <property type="match status" value="1"/>
</dbReference>
<reference evidence="3 4" key="1">
    <citation type="submission" date="2017-11" db="EMBL/GenBank/DDBJ databases">
        <authorList>
            <person name="Founou R.C."/>
            <person name="Founou L."/>
            <person name="Allam M."/>
            <person name="Ismail A."/>
            <person name="Essack S.Y."/>
        </authorList>
    </citation>
    <scope>NUCLEOTIDE SEQUENCE [LARGE SCALE GENOMIC DNA]</scope>
    <source>
        <strain evidence="3 4">G811N2B1</strain>
    </source>
</reference>
<organism evidence="3 4">
    <name type="scientific">Staphylococcus haemolyticus</name>
    <dbReference type="NCBI Taxonomy" id="1283"/>
    <lineage>
        <taxon>Bacteria</taxon>
        <taxon>Bacillati</taxon>
        <taxon>Bacillota</taxon>
        <taxon>Bacilli</taxon>
        <taxon>Bacillales</taxon>
        <taxon>Staphylococcaceae</taxon>
        <taxon>Staphylococcus</taxon>
    </lineage>
</organism>